<dbReference type="EMBL" id="AAFI02000009">
    <property type="protein sequence ID" value="EAL70791.1"/>
    <property type="molecule type" value="Genomic_DNA"/>
</dbReference>
<dbReference type="dictyBase" id="DDB_G0273147"/>
<dbReference type="eggNOG" id="ENOG502RCB6">
    <property type="taxonomic scope" value="Eukaryota"/>
</dbReference>
<dbReference type="GeneID" id="8618937"/>
<evidence type="ECO:0000313" key="2">
    <source>
        <dbReference type="EMBL" id="EAL70791.1"/>
    </source>
</evidence>
<dbReference type="KEGG" id="ddi:DDB_G0273597"/>
<dbReference type="Proteomes" id="UP000002195">
    <property type="component" value="Unassembled WGS sequence"/>
</dbReference>
<keyword evidence="3" id="KW-1185">Reference proteome</keyword>
<evidence type="ECO:0000313" key="3">
    <source>
        <dbReference type="Proteomes" id="UP000002195"/>
    </source>
</evidence>
<dbReference type="GO" id="GO:0005743">
    <property type="term" value="C:mitochondrial inner membrane"/>
    <property type="evidence" value="ECO:0000318"/>
    <property type="project" value="GO_Central"/>
</dbReference>
<comment type="caution">
    <text evidence="1">The sequence shown here is derived from an EMBL/GenBank/DDBJ whole genome shotgun (WGS) entry which is preliminary data.</text>
</comment>
<gene>
    <name evidence="2" type="ORF">DDB_G0273147</name>
    <name evidence="1" type="ORF">DDB_G0273597</name>
</gene>
<dbReference type="OMA" id="ISWDYKE"/>
<reference evidence="1" key="3">
    <citation type="submission" date="2009-08" db="EMBL/GenBank/DDBJ databases">
        <authorList>
            <consortium name="The Dictyostelium discoideum Sequencing Consortium"/>
            <person name="Eichinger L."/>
            <person name="Pachebat J.A."/>
            <person name="Gloeckner G."/>
            <person name="Rajandream M.-A."/>
            <person name="Sucgang R."/>
            <person name="Song J."/>
            <person name="Cox E.C."/>
            <person name="Tunggal B."/>
            <person name="Szafranski K."/>
            <person name="Konfortov B.A."/>
            <person name="Farbrother P."/>
            <person name="Bankier A.T."/>
            <person name="Lehmann R."/>
            <person name="Hamlin N."/>
            <person name="Xu Q."/>
            <person name="Davies R."/>
            <person name="Gaudet P."/>
            <person name="Fey P."/>
            <person name="Pilcher K."/>
            <person name="Chen G."/>
            <person name="Saunders D."/>
            <person name="Sodergren E."/>
            <person name="Davis P."/>
            <person name="Nie X."/>
            <person name="Kerhornou A."/>
            <person name="Hemphill L."/>
            <person name="Bason N."/>
            <person name="Berriman M."/>
            <person name="Desany B."/>
            <person name="Churcher C."/>
            <person name="Cooper J."/>
            <person name="van Driessche N."/>
            <person name="Cronin A."/>
            <person name="Goodhead I."/>
            <person name="Muzny D."/>
            <person name="Hall N."/>
            <person name="Harper D."/>
            <person name="Lindsay R."/>
            <person name="Hauser H."/>
            <person name="James K."/>
            <person name="Quiles M."/>
            <person name="Buchrieser C."/>
            <person name="Wardroper A."/>
            <person name="Thangavelu M."/>
            <person name="Johnson D."/>
            <person name="Knights A."/>
            <person name="Loulseged H."/>
            <person name="Mungall K."/>
            <person name="Price C."/>
            <person name="Ma J."/>
            <person name="Quail M."/>
            <person name="Hernandez J."/>
            <person name="Rabbinowitsch E."/>
            <person name="Steffen D."/>
            <person name="Sanders M."/>
            <person name="Weinstock G."/>
            <person name="Sharp S."/>
            <person name="Just E."/>
            <person name="Shaulsky G."/>
            <person name="Simmonds M."/>
            <person name="Tivey A."/>
            <person name="White B."/>
            <person name="Walker D."/>
            <person name="Woodward J."/>
            <person name="Winckler T."/>
            <person name="Schleicher M."/>
            <person name="Rosenthal A."/>
            <person name="Rivero F."/>
            <person name="Chisholm R.L."/>
            <person name="Gibbs R."/>
            <person name="Loomis W.F."/>
            <person name="Platzer M."/>
            <person name="Kay R.R."/>
            <person name="Williams J."/>
            <person name="Dear P.H."/>
            <person name="Noegel A.A."/>
            <person name="Barrell B."/>
            <person name="Kuspa A."/>
        </authorList>
    </citation>
    <scope>NUCLEOTIDE SEQUENCE</scope>
    <source>
        <strain evidence="1">AX4</strain>
    </source>
</reference>
<organism evidence="1 3">
    <name type="scientific">Dictyostelium discoideum</name>
    <name type="common">Social amoeba</name>
    <dbReference type="NCBI Taxonomy" id="44689"/>
    <lineage>
        <taxon>Eukaryota</taxon>
        <taxon>Amoebozoa</taxon>
        <taxon>Evosea</taxon>
        <taxon>Eumycetozoa</taxon>
        <taxon>Dictyostelia</taxon>
        <taxon>Dictyosteliales</taxon>
        <taxon>Dictyosteliaceae</taxon>
        <taxon>Dictyostelium</taxon>
    </lineage>
</organism>
<name>Q557F3_DICDI</name>
<dbReference type="Gene3D" id="3.40.30.10">
    <property type="entry name" value="Glutaredoxin"/>
    <property type="match status" value="1"/>
</dbReference>
<dbReference type="RefSeq" id="XP_644415.1">
    <property type="nucleotide sequence ID" value="XM_639323.1"/>
</dbReference>
<dbReference type="PANTHER" id="PTHR28106">
    <property type="entry name" value="MITOCHONDRIAL ATPASE COMPLEX SUBUNIT ATP10"/>
    <property type="match status" value="1"/>
</dbReference>
<dbReference type="HOGENOM" id="CLU_1071286_0_0_1"/>
<dbReference type="PANTHER" id="PTHR28106:SF1">
    <property type="entry name" value="MITOCHONDRIAL ATPASE COMPLEX SUBUNIT ATP10"/>
    <property type="match status" value="1"/>
</dbReference>
<reference evidence="1 3" key="1">
    <citation type="journal article" date="2002" name="Nature">
        <title>Sequence and analysis of chromosome 2 of Dictyostelium discoideum.</title>
        <authorList>
            <consortium name="Dictyostelium Genome Sequencing Consortium"/>
            <person name="Glockner G."/>
            <person name="Eichinger L."/>
            <person name="Szafranski K."/>
            <person name="Pachebat J.A."/>
            <person name="Bankier A.T."/>
            <person name="Dear P.H."/>
            <person name="Lehmann R."/>
            <person name="Baumgart C."/>
            <person name="Parra G."/>
            <person name="Abril J.F."/>
            <person name="Guigo R."/>
            <person name="Kumpf K."/>
            <person name="Tunggal B."/>
            <person name="Cox E."/>
            <person name="Quail M.A."/>
            <person name="Platzer M."/>
            <person name="Rosenthal A."/>
            <person name="Noegel A.A."/>
        </authorList>
    </citation>
    <scope>NUCLEOTIDE SEQUENCE [LARGE SCALE GENOMIC DNA]</scope>
    <source>
        <strain evidence="1 3">AX4</strain>
    </source>
</reference>
<protein>
    <submittedName>
        <fullName evidence="1">Uncharacterized protein</fullName>
    </submittedName>
</protein>
<dbReference type="PaxDb" id="44689-DDB0302558"/>
<dbReference type="Pfam" id="PF05176">
    <property type="entry name" value="ATP-synt_10"/>
    <property type="match status" value="1"/>
</dbReference>
<dbReference type="dictyBase" id="DDB_G0273597"/>
<dbReference type="FunCoup" id="Q557F3">
    <property type="interactions" value="1"/>
</dbReference>
<dbReference type="GO" id="GO:0033615">
    <property type="term" value="P:mitochondrial proton-transporting ATP synthase complex assembly"/>
    <property type="evidence" value="ECO:0000318"/>
    <property type="project" value="GO_Central"/>
</dbReference>
<reference evidence="1 3" key="2">
    <citation type="journal article" date="2005" name="Nature">
        <title>The genome of the social amoeba Dictyostelium discoideum.</title>
        <authorList>
            <consortium name="The Dictyostelium discoideum Sequencing Consortium"/>
            <person name="Eichinger L."/>
            <person name="Pachebat J.A."/>
            <person name="Glockner G."/>
            <person name="Rajandream M.A."/>
            <person name="Sucgang R."/>
            <person name="Berriman M."/>
            <person name="Song J."/>
            <person name="Olsen R."/>
            <person name="Szafranski K."/>
            <person name="Xu Q."/>
            <person name="Tunggal B."/>
            <person name="Kummerfeld S."/>
            <person name="Madera M."/>
            <person name="Konfortov B.A."/>
            <person name="Rivero F."/>
            <person name="Bankier A.T."/>
            <person name="Lehmann R."/>
            <person name="Hamlin N."/>
            <person name="Davies R."/>
            <person name="Gaudet P."/>
            <person name="Fey P."/>
            <person name="Pilcher K."/>
            <person name="Chen G."/>
            <person name="Saunders D."/>
            <person name="Sodergren E."/>
            <person name="Davis P."/>
            <person name="Kerhornou A."/>
            <person name="Nie X."/>
            <person name="Hall N."/>
            <person name="Anjard C."/>
            <person name="Hemphill L."/>
            <person name="Bason N."/>
            <person name="Farbrother P."/>
            <person name="Desany B."/>
            <person name="Just E."/>
            <person name="Morio T."/>
            <person name="Rost R."/>
            <person name="Churcher C."/>
            <person name="Cooper J."/>
            <person name="Haydock S."/>
            <person name="van Driessche N."/>
            <person name="Cronin A."/>
            <person name="Goodhead I."/>
            <person name="Muzny D."/>
            <person name="Mourier T."/>
            <person name="Pain A."/>
            <person name="Lu M."/>
            <person name="Harper D."/>
            <person name="Lindsay R."/>
            <person name="Hauser H."/>
            <person name="James K."/>
            <person name="Quiles M."/>
            <person name="Madan Babu M."/>
            <person name="Saito T."/>
            <person name="Buchrieser C."/>
            <person name="Wardroper A."/>
            <person name="Felder M."/>
            <person name="Thangavelu M."/>
            <person name="Johnson D."/>
            <person name="Knights A."/>
            <person name="Loulseged H."/>
            <person name="Mungall K."/>
            <person name="Oliver K."/>
            <person name="Price C."/>
            <person name="Quail M.A."/>
            <person name="Urushihara H."/>
            <person name="Hernandez J."/>
            <person name="Rabbinowitsch E."/>
            <person name="Steffen D."/>
            <person name="Sanders M."/>
            <person name="Ma J."/>
            <person name="Kohara Y."/>
            <person name="Sharp S."/>
            <person name="Simmonds M."/>
            <person name="Spiegler S."/>
            <person name="Tivey A."/>
            <person name="Sugano S."/>
            <person name="White B."/>
            <person name="Walker D."/>
            <person name="Woodward J."/>
            <person name="Winckler T."/>
            <person name="Tanaka Y."/>
            <person name="Shaulsky G."/>
            <person name="Schleicher M."/>
            <person name="Weinstock G."/>
            <person name="Rosenthal A."/>
            <person name="Cox E.C."/>
            <person name="Chisholm R.L."/>
            <person name="Gibbs R."/>
            <person name="Loomis W.F."/>
            <person name="Platzer M."/>
            <person name="Kay R.R."/>
            <person name="Williams J."/>
            <person name="Dear P.H."/>
            <person name="Noegel A.A."/>
            <person name="Barrell B."/>
            <person name="Kuspa A."/>
        </authorList>
    </citation>
    <scope>NUCLEOTIDE SEQUENCE [LARGE SCALE GENOMIC DNA]</scope>
    <source>
        <strain evidence="1 3">AX4</strain>
    </source>
</reference>
<dbReference type="AlphaFoldDB" id="Q557F3"/>
<dbReference type="KEGG" id="ddi:DDB_G0273147"/>
<dbReference type="VEuPathDB" id="AmoebaDB:DDB_G0273597"/>
<dbReference type="EMBL" id="AAFI02000011">
    <property type="protein sequence ID" value="EAL70489.1"/>
    <property type="molecule type" value="Genomic_DNA"/>
</dbReference>
<proteinExistence type="predicted"/>
<dbReference type="STRING" id="44689.Q557F3"/>
<dbReference type="InterPro" id="IPR007849">
    <property type="entry name" value="ATP10"/>
</dbReference>
<dbReference type="GeneID" id="8619040"/>
<accession>Q86HY7</accession>
<dbReference type="RefSeq" id="XP_644835.1">
    <property type="nucleotide sequence ID" value="XM_639743.1"/>
</dbReference>
<sequence length="260" mass="30031">MITNRLINSCKSLNGIVSKSLLNNTTKNVIFQQQQQIRNMSSWKNFLNPFKYYKENADTQQKRRVKKELEDGVLWDVKEFMKNPTMKVFVGSPNLINESQAEVVPQIKTKDLDGNKLEFPNCLNKDNNDPSLLIVSVKPFHADKFIKSWSEPFKKEFPQLDIHSIFLVSQLGYQILSPLLKSTRKGKNNDLTESWYNLPMAIKKSNTIFEDFGVTNPYSSYIFLVVDGKIRWKSSGLSTPNEVETLKKLTKSLLEDKNKK</sequence>
<accession>Q557F3</accession>
<evidence type="ECO:0000313" key="1">
    <source>
        <dbReference type="EMBL" id="EAL70489.1"/>
    </source>
</evidence>